<gene>
    <name evidence="1" type="ORF">HAX54_012622</name>
</gene>
<accession>A0ABS8RY95</accession>
<protein>
    <submittedName>
        <fullName evidence="1">Uncharacterized protein</fullName>
    </submittedName>
</protein>
<dbReference type="Proteomes" id="UP000823775">
    <property type="component" value="Unassembled WGS sequence"/>
</dbReference>
<sequence length="117" mass="12868">MAAEISNGFANNFPSALEEIRVPRKEQRIVVDRFLGSEERHLGPVGHGYLRVEVMWKVSKGHLGLEDPISPMIGADGRGVLVVLQTLDGVRQFEEELVGCCSLSGKGLLLNELKEKV</sequence>
<comment type="caution">
    <text evidence="1">The sequence shown here is derived from an EMBL/GenBank/DDBJ whole genome shotgun (WGS) entry which is preliminary data.</text>
</comment>
<dbReference type="EMBL" id="JACEIK010000174">
    <property type="protein sequence ID" value="MCD7451567.1"/>
    <property type="molecule type" value="Genomic_DNA"/>
</dbReference>
<proteinExistence type="predicted"/>
<evidence type="ECO:0000313" key="1">
    <source>
        <dbReference type="EMBL" id="MCD7451567.1"/>
    </source>
</evidence>
<keyword evidence="2" id="KW-1185">Reference proteome</keyword>
<reference evidence="1 2" key="1">
    <citation type="journal article" date="2021" name="BMC Genomics">
        <title>Datura genome reveals duplications of psychoactive alkaloid biosynthetic genes and high mutation rate following tissue culture.</title>
        <authorList>
            <person name="Rajewski A."/>
            <person name="Carter-House D."/>
            <person name="Stajich J."/>
            <person name="Litt A."/>
        </authorList>
    </citation>
    <scope>NUCLEOTIDE SEQUENCE [LARGE SCALE GENOMIC DNA]</scope>
    <source>
        <strain evidence="1">AR-01</strain>
    </source>
</reference>
<evidence type="ECO:0000313" key="2">
    <source>
        <dbReference type="Proteomes" id="UP000823775"/>
    </source>
</evidence>
<organism evidence="1 2">
    <name type="scientific">Datura stramonium</name>
    <name type="common">Jimsonweed</name>
    <name type="synonym">Common thornapple</name>
    <dbReference type="NCBI Taxonomy" id="4076"/>
    <lineage>
        <taxon>Eukaryota</taxon>
        <taxon>Viridiplantae</taxon>
        <taxon>Streptophyta</taxon>
        <taxon>Embryophyta</taxon>
        <taxon>Tracheophyta</taxon>
        <taxon>Spermatophyta</taxon>
        <taxon>Magnoliopsida</taxon>
        <taxon>eudicotyledons</taxon>
        <taxon>Gunneridae</taxon>
        <taxon>Pentapetalae</taxon>
        <taxon>asterids</taxon>
        <taxon>lamiids</taxon>
        <taxon>Solanales</taxon>
        <taxon>Solanaceae</taxon>
        <taxon>Solanoideae</taxon>
        <taxon>Datureae</taxon>
        <taxon>Datura</taxon>
    </lineage>
</organism>
<name>A0ABS8RY95_DATST</name>